<dbReference type="KEGG" id="bthu:YBT1518_28410"/>
<dbReference type="NCBIfam" id="TIGR01537">
    <property type="entry name" value="portal_HK97"/>
    <property type="match status" value="1"/>
</dbReference>
<reference evidence="1 2" key="1">
    <citation type="submission" date="2013-05" db="EMBL/GenBank/DDBJ databases">
        <title>Complete genome sequence of Bacillus thuringiensis YBT-1518, a typical strain with high toxicity to nematode.</title>
        <authorList>
            <person name="Wang P."/>
            <person name="Zhang C."/>
            <person name="Guo M."/>
            <person name="Guo S."/>
            <person name="Zhu Y."/>
            <person name="Zheng J."/>
            <person name="Zhu L."/>
            <person name="Ruan L."/>
            <person name="Peng D."/>
            <person name="Sun M."/>
        </authorList>
    </citation>
    <scope>NUCLEOTIDE SEQUENCE [LARGE SCALE GENOMIC DNA]</scope>
    <source>
        <strain evidence="1 2">YBT-1518</strain>
    </source>
</reference>
<protein>
    <recommendedName>
        <fullName evidence="3">Phage portal protein</fullName>
    </recommendedName>
</protein>
<evidence type="ECO:0000313" key="2">
    <source>
        <dbReference type="Proteomes" id="UP000018566"/>
    </source>
</evidence>
<name>A0A9W3PIR5_BACTU</name>
<dbReference type="Pfam" id="PF04860">
    <property type="entry name" value="Phage_portal"/>
    <property type="match status" value="1"/>
</dbReference>
<dbReference type="AlphaFoldDB" id="A0A9W3PIR5"/>
<evidence type="ECO:0008006" key="3">
    <source>
        <dbReference type="Google" id="ProtNLM"/>
    </source>
</evidence>
<organism evidence="1 2">
    <name type="scientific">Bacillus thuringiensis YBT-1518</name>
    <dbReference type="NCBI Taxonomy" id="529122"/>
    <lineage>
        <taxon>Bacteria</taxon>
        <taxon>Bacillati</taxon>
        <taxon>Bacillota</taxon>
        <taxon>Bacilli</taxon>
        <taxon>Bacillales</taxon>
        <taxon>Bacillaceae</taxon>
        <taxon>Bacillus</taxon>
        <taxon>Bacillus cereus group</taxon>
    </lineage>
</organism>
<dbReference type="Gene3D" id="1.20.1270.210">
    <property type="match status" value="1"/>
</dbReference>
<proteinExistence type="predicted"/>
<dbReference type="RefSeq" id="WP_023523398.1">
    <property type="nucleotide sequence ID" value="NC_022873.1"/>
</dbReference>
<sequence>MIFRQLFRNQDTTDLKNPSPWFKSLFGYQAASGEKVTVESSLGVPTVYRCINILANSVAMLPFQTFIKTAQGRERDKAHQVSFVLERRPNPYQSPFKFKHLIETHRNTWGNAYINIHWGVDGRPKELWVLNPAVTTPTVDLKTNKLWYFTSLPDGTPVKIPDDDIIHLTTLSTDGLKGKPPIQIARESIGSSQAAQKFKGKFFTNGAAHSGILKTQQALGKEAKEVLRDAWEEANTGLNNAQRIAILDAGLEFEKVGMPLKDAQFIEGMKFDKGEIANIFNIPLHMINELDRATFSNIEQQALDFIQNTLSPILIQYEEEFSYKSFSFHEQKRYYLKFNLTSLLRADSKSRAEFYKIMLDAGAFSINKVLELEDMDGIGEYGDKHRVDLNHVSIEIADEYQLAKANGGALQKTNYEKSRVKSNENI</sequence>
<dbReference type="InterPro" id="IPR006944">
    <property type="entry name" value="Phage/GTA_portal"/>
</dbReference>
<dbReference type="Proteomes" id="UP000018566">
    <property type="component" value="Chromosome"/>
</dbReference>
<accession>A0A9W3PIR5</accession>
<dbReference type="InterPro" id="IPR006427">
    <property type="entry name" value="Portal_HK97"/>
</dbReference>
<dbReference type="EMBL" id="CP005935">
    <property type="protein sequence ID" value="AHA74785.1"/>
    <property type="molecule type" value="Genomic_DNA"/>
</dbReference>
<gene>
    <name evidence="1" type="ORF">YBT1518_28410</name>
</gene>
<evidence type="ECO:0000313" key="1">
    <source>
        <dbReference type="EMBL" id="AHA74785.1"/>
    </source>
</evidence>